<dbReference type="EMBL" id="BSYI01000004">
    <property type="protein sequence ID" value="GMG81494.1"/>
    <property type="molecule type" value="Genomic_DNA"/>
</dbReference>
<evidence type="ECO:0000313" key="2">
    <source>
        <dbReference type="EMBL" id="GMG81494.1"/>
    </source>
</evidence>
<gene>
    <name evidence="2" type="ORF">LNKW23_07070</name>
</gene>
<organism evidence="2 3">
    <name type="scientific">Paralimibaculum aggregatum</name>
    <dbReference type="NCBI Taxonomy" id="3036245"/>
    <lineage>
        <taxon>Bacteria</taxon>
        <taxon>Pseudomonadati</taxon>
        <taxon>Pseudomonadota</taxon>
        <taxon>Alphaproteobacteria</taxon>
        <taxon>Rhodobacterales</taxon>
        <taxon>Paracoccaceae</taxon>
        <taxon>Paralimibaculum</taxon>
    </lineage>
</organism>
<feature type="compositionally biased region" description="Low complexity" evidence="1">
    <location>
        <begin position="140"/>
        <end position="151"/>
    </location>
</feature>
<comment type="caution">
    <text evidence="2">The sequence shown here is derived from an EMBL/GenBank/DDBJ whole genome shotgun (WGS) entry which is preliminary data.</text>
</comment>
<evidence type="ECO:0000256" key="1">
    <source>
        <dbReference type="SAM" id="MobiDB-lite"/>
    </source>
</evidence>
<keyword evidence="3" id="KW-1185">Reference proteome</keyword>
<proteinExistence type="predicted"/>
<feature type="region of interest" description="Disordered" evidence="1">
    <location>
        <begin position="140"/>
        <end position="180"/>
    </location>
</feature>
<feature type="compositionally biased region" description="Basic residues" evidence="1">
    <location>
        <begin position="152"/>
        <end position="164"/>
    </location>
</feature>
<accession>A0ABQ6LLF6</accession>
<feature type="region of interest" description="Disordered" evidence="1">
    <location>
        <begin position="1"/>
        <end position="120"/>
    </location>
</feature>
<dbReference type="Proteomes" id="UP001239909">
    <property type="component" value="Unassembled WGS sequence"/>
</dbReference>
<sequence length="212" mass="22571">MPPVSSSFRLPPHPVSGRPFRRQGRGAGTWQPWCAEGDRQPHPTGSPKPVRGGRERQHAGRGPAPAPVDGRTEPGTRPSATGTRSRRASRAADGATQADGIAVRPMCRSGPEPAGVGSLRIAGQARRTVCSRNETTATLAGNRQQGRARGGCVRRRAEGRRRGHPTGSPAPGWAHGDLQRGGRQRCISVCRDRNGASAFWAGDRHPNGEGRR</sequence>
<evidence type="ECO:0000313" key="3">
    <source>
        <dbReference type="Proteomes" id="UP001239909"/>
    </source>
</evidence>
<protein>
    <submittedName>
        <fullName evidence="2">Uncharacterized protein</fullName>
    </submittedName>
</protein>
<reference evidence="2 3" key="1">
    <citation type="submission" date="2023-04" db="EMBL/GenBank/DDBJ databases">
        <title>Marinoamorphus aggregata gen. nov., sp. Nov., isolate from tissue of brittle star Ophioplocus japonicus.</title>
        <authorList>
            <person name="Kawano K."/>
            <person name="Sawayama S."/>
            <person name="Nakagawa S."/>
        </authorList>
    </citation>
    <scope>NUCLEOTIDE SEQUENCE [LARGE SCALE GENOMIC DNA]</scope>
    <source>
        <strain evidence="2 3">NKW23</strain>
    </source>
</reference>
<name>A0ABQ6LLF6_9RHOB</name>